<dbReference type="SUPFAM" id="SSF56204">
    <property type="entry name" value="Hect, E3 ligase catalytic domain"/>
    <property type="match status" value="1"/>
</dbReference>
<name>A0A210R2G8_MIZYE</name>
<evidence type="ECO:0000256" key="1">
    <source>
        <dbReference type="ARBA" id="ARBA00022786"/>
    </source>
</evidence>
<keyword evidence="1 2" id="KW-0833">Ubl conjugation pathway</keyword>
<evidence type="ECO:0000259" key="3">
    <source>
        <dbReference type="PROSITE" id="PS50237"/>
    </source>
</evidence>
<dbReference type="AlphaFoldDB" id="A0A210R2G8"/>
<evidence type="ECO:0000313" key="5">
    <source>
        <dbReference type="Proteomes" id="UP000242188"/>
    </source>
</evidence>
<feature type="domain" description="HECT" evidence="3">
    <location>
        <begin position="65"/>
        <end position="100"/>
    </location>
</feature>
<reference evidence="4 5" key="1">
    <citation type="journal article" date="2017" name="Nat. Ecol. Evol.">
        <title>Scallop genome provides insights into evolution of bilaterian karyotype and development.</title>
        <authorList>
            <person name="Wang S."/>
            <person name="Zhang J."/>
            <person name="Jiao W."/>
            <person name="Li J."/>
            <person name="Xun X."/>
            <person name="Sun Y."/>
            <person name="Guo X."/>
            <person name="Huan P."/>
            <person name="Dong B."/>
            <person name="Zhang L."/>
            <person name="Hu X."/>
            <person name="Sun X."/>
            <person name="Wang J."/>
            <person name="Zhao C."/>
            <person name="Wang Y."/>
            <person name="Wang D."/>
            <person name="Huang X."/>
            <person name="Wang R."/>
            <person name="Lv J."/>
            <person name="Li Y."/>
            <person name="Zhang Z."/>
            <person name="Liu B."/>
            <person name="Lu W."/>
            <person name="Hui Y."/>
            <person name="Liang J."/>
            <person name="Zhou Z."/>
            <person name="Hou R."/>
            <person name="Li X."/>
            <person name="Liu Y."/>
            <person name="Li H."/>
            <person name="Ning X."/>
            <person name="Lin Y."/>
            <person name="Zhao L."/>
            <person name="Xing Q."/>
            <person name="Dou J."/>
            <person name="Li Y."/>
            <person name="Mao J."/>
            <person name="Guo H."/>
            <person name="Dou H."/>
            <person name="Li T."/>
            <person name="Mu C."/>
            <person name="Jiang W."/>
            <person name="Fu Q."/>
            <person name="Fu X."/>
            <person name="Miao Y."/>
            <person name="Liu J."/>
            <person name="Yu Q."/>
            <person name="Li R."/>
            <person name="Liao H."/>
            <person name="Li X."/>
            <person name="Kong Y."/>
            <person name="Jiang Z."/>
            <person name="Chourrout D."/>
            <person name="Li R."/>
            <person name="Bao Z."/>
        </authorList>
    </citation>
    <scope>NUCLEOTIDE SEQUENCE [LARGE SCALE GENOMIC DNA]</scope>
    <source>
        <strain evidence="4 5">PY_sf001</strain>
    </source>
</reference>
<dbReference type="OrthoDB" id="5988645at2759"/>
<proteinExistence type="predicted"/>
<gene>
    <name evidence="4" type="ORF">KP79_PYT14539</name>
</gene>
<dbReference type="InterPro" id="IPR035983">
    <property type="entry name" value="Hect_E3_ubiquitin_ligase"/>
</dbReference>
<dbReference type="GO" id="GO:0004842">
    <property type="term" value="F:ubiquitin-protein transferase activity"/>
    <property type="evidence" value="ECO:0007669"/>
    <property type="project" value="InterPro"/>
</dbReference>
<evidence type="ECO:0000256" key="2">
    <source>
        <dbReference type="PROSITE-ProRule" id="PRU00104"/>
    </source>
</evidence>
<comment type="caution">
    <text evidence="4">The sequence shown here is derived from an EMBL/GenBank/DDBJ whole genome shotgun (WGS) entry which is preliminary data.</text>
</comment>
<comment type="caution">
    <text evidence="2">Lacks conserved residue(s) required for the propagation of feature annotation.</text>
</comment>
<dbReference type="Gene3D" id="3.90.1750.10">
    <property type="entry name" value="Hect, E3 ligase catalytic domains"/>
    <property type="match status" value="1"/>
</dbReference>
<dbReference type="Proteomes" id="UP000242188">
    <property type="component" value="Unassembled WGS sequence"/>
</dbReference>
<keyword evidence="5" id="KW-1185">Reference proteome</keyword>
<dbReference type="EMBL" id="NEDP02000756">
    <property type="protein sequence ID" value="OWF55167.1"/>
    <property type="molecule type" value="Genomic_DNA"/>
</dbReference>
<dbReference type="InterPro" id="IPR000569">
    <property type="entry name" value="HECT_dom"/>
</dbReference>
<accession>A0A210R2G8</accession>
<sequence>MESSSNCIQNNISNPVEIIHLIQQKIVTGRKLDIEENSVLLGGDTNHILIDRDRVMESALEEIAAIDDLRICLEVQFYGEVSVDLGGPRKEFFVLVLNELKQKYFDPVREWSGEYQTIGKIMALSLLQNGKLQRLLSSELVEEVFSEKENCKQFILDSRKGLDALGVYTLASKLPTLVHVFTPGASTPLSVKKLTNILSPILSDNGSNKRRLEAAVYAKFVKYIREVASGHRGDVTLNSILQFVTGADEEPILGYQIKPTIHFAYAGVSFSQHQTPV</sequence>
<evidence type="ECO:0000313" key="4">
    <source>
        <dbReference type="EMBL" id="OWF55167.1"/>
    </source>
</evidence>
<organism evidence="4 5">
    <name type="scientific">Mizuhopecten yessoensis</name>
    <name type="common">Japanese scallop</name>
    <name type="synonym">Patinopecten yessoensis</name>
    <dbReference type="NCBI Taxonomy" id="6573"/>
    <lineage>
        <taxon>Eukaryota</taxon>
        <taxon>Metazoa</taxon>
        <taxon>Spiralia</taxon>
        <taxon>Lophotrochozoa</taxon>
        <taxon>Mollusca</taxon>
        <taxon>Bivalvia</taxon>
        <taxon>Autobranchia</taxon>
        <taxon>Pteriomorphia</taxon>
        <taxon>Pectinida</taxon>
        <taxon>Pectinoidea</taxon>
        <taxon>Pectinidae</taxon>
        <taxon>Mizuhopecten</taxon>
    </lineage>
</organism>
<protein>
    <recommendedName>
        <fullName evidence="3">HECT domain-containing protein</fullName>
    </recommendedName>
</protein>
<dbReference type="PROSITE" id="PS50237">
    <property type="entry name" value="HECT"/>
    <property type="match status" value="1"/>
</dbReference>